<protein>
    <recommendedName>
        <fullName evidence="3">Non-homologous end joining protein Ku</fullName>
    </recommendedName>
</protein>
<dbReference type="GO" id="GO:0006303">
    <property type="term" value="P:double-strand break repair via nonhomologous end joining"/>
    <property type="evidence" value="ECO:0007669"/>
    <property type="project" value="UniProtKB-UniRule"/>
</dbReference>
<evidence type="ECO:0000313" key="7">
    <source>
        <dbReference type="Proteomes" id="UP000196475"/>
    </source>
</evidence>
<accession>A0A1Y3PWU8</accession>
<dbReference type="Pfam" id="PF02735">
    <property type="entry name" value="Ku"/>
    <property type="match status" value="1"/>
</dbReference>
<evidence type="ECO:0000313" key="6">
    <source>
        <dbReference type="EMBL" id="OUM89678.1"/>
    </source>
</evidence>
<dbReference type="HAMAP" id="MF_01875">
    <property type="entry name" value="Prokaryotic_Ku"/>
    <property type="match status" value="1"/>
</dbReference>
<dbReference type="InterPro" id="IPR006164">
    <property type="entry name" value="DNA_bd_Ku70/Ku80"/>
</dbReference>
<keyword evidence="2 3" id="KW-0233">DNA recombination</keyword>
<keyword evidence="1 3" id="KW-0238">DNA-binding</keyword>
<dbReference type="AlphaFoldDB" id="A0A1Y3PWU8"/>
<dbReference type="Gene3D" id="2.40.290.10">
    <property type="match status" value="1"/>
</dbReference>
<feature type="domain" description="Ku" evidence="5">
    <location>
        <begin position="52"/>
        <end position="180"/>
    </location>
</feature>
<dbReference type="NCBIfam" id="TIGR02772">
    <property type="entry name" value="Ku_bact"/>
    <property type="match status" value="1"/>
</dbReference>
<evidence type="ECO:0000256" key="3">
    <source>
        <dbReference type="HAMAP-Rule" id="MF_01875"/>
    </source>
</evidence>
<comment type="subunit">
    <text evidence="3">Homodimer. Interacts with LigD.</text>
</comment>
<feature type="compositionally biased region" description="Basic residues" evidence="4">
    <location>
        <begin position="259"/>
        <end position="272"/>
    </location>
</feature>
<comment type="similarity">
    <text evidence="3">Belongs to the prokaryotic Ku family.</text>
</comment>
<sequence>MHTMWKGAISFGMVNIPIRMFAATEEKDIHFKTLHQPCHTPIRYQRHCPTCERPVPPEELIKGYEFQPGQYVLIHDEEIKNLSPERNKNIEIMDFVHLQEIDPIYFVKSYYLSPQETGGKAYALLRTAMEQTGKIAIAKVILRNKSSLAALRVYRNILVMETILYPDEVRPVEQVPGVPQQENLQEKELQLAVQLVEQLTTPFEPEKYIDDYRHALLELIEKKRDGIDVQAPPPAAAAGQVIDLMEALKASLESAGNAGKKKRGKESGKRRKEKEPAVTH</sequence>
<proteinExistence type="inferred from homology"/>
<keyword evidence="3" id="KW-0234">DNA repair</keyword>
<dbReference type="FunFam" id="2.40.290.10:FF:000004">
    <property type="entry name" value="Non-homologous end joining protein Ku"/>
    <property type="match status" value="1"/>
</dbReference>
<dbReference type="EMBL" id="LZRT01000036">
    <property type="protein sequence ID" value="OUM89678.1"/>
    <property type="molecule type" value="Genomic_DNA"/>
</dbReference>
<name>A0A1Y3PWU8_9BACI</name>
<dbReference type="InterPro" id="IPR016194">
    <property type="entry name" value="SPOC-like_C_dom_sf"/>
</dbReference>
<evidence type="ECO:0000256" key="1">
    <source>
        <dbReference type="ARBA" id="ARBA00023125"/>
    </source>
</evidence>
<organism evidence="6 7">
    <name type="scientific">Bacillus thermozeamaize</name>
    <dbReference type="NCBI Taxonomy" id="230954"/>
    <lineage>
        <taxon>Bacteria</taxon>
        <taxon>Bacillati</taxon>
        <taxon>Bacillota</taxon>
        <taxon>Bacilli</taxon>
        <taxon>Bacillales</taxon>
        <taxon>Bacillaceae</taxon>
        <taxon>Bacillus</taxon>
    </lineage>
</organism>
<dbReference type="CDD" id="cd00789">
    <property type="entry name" value="KU_like"/>
    <property type="match status" value="1"/>
</dbReference>
<reference evidence="7" key="1">
    <citation type="submission" date="2016-06" db="EMBL/GenBank/DDBJ databases">
        <authorList>
            <person name="Nascimento L."/>
            <person name="Pereira R.V."/>
            <person name="Martins L.F."/>
            <person name="Quaggio R.B."/>
            <person name="Silva A.M."/>
            <person name="Setubal J.C."/>
        </authorList>
    </citation>
    <scope>NUCLEOTIDE SEQUENCE [LARGE SCALE GENOMIC DNA]</scope>
</reference>
<dbReference type="GO" id="GO:0003690">
    <property type="term" value="F:double-stranded DNA binding"/>
    <property type="evidence" value="ECO:0007669"/>
    <property type="project" value="UniProtKB-UniRule"/>
</dbReference>
<dbReference type="PANTHER" id="PTHR41251:SF1">
    <property type="entry name" value="NON-HOMOLOGOUS END JOINING PROTEIN KU"/>
    <property type="match status" value="1"/>
</dbReference>
<dbReference type="SUPFAM" id="SSF100939">
    <property type="entry name" value="SPOC domain-like"/>
    <property type="match status" value="1"/>
</dbReference>
<evidence type="ECO:0000256" key="4">
    <source>
        <dbReference type="SAM" id="MobiDB-lite"/>
    </source>
</evidence>
<dbReference type="PIRSF" id="PIRSF006493">
    <property type="entry name" value="Prok_Ku"/>
    <property type="match status" value="1"/>
</dbReference>
<comment type="function">
    <text evidence="3">With LigD forms a non-homologous end joining (NHEJ) DNA repair enzyme, which repairs dsDNA breaks with reduced fidelity. Binds linear dsDNA with 5'- and 3'- overhangs but not closed circular dsDNA nor ssDNA. Recruits and stimulates the ligase activity of LigD.</text>
</comment>
<dbReference type="GO" id="GO:0006310">
    <property type="term" value="P:DNA recombination"/>
    <property type="evidence" value="ECO:0007669"/>
    <property type="project" value="UniProtKB-KW"/>
</dbReference>
<dbReference type="PANTHER" id="PTHR41251">
    <property type="entry name" value="NON-HOMOLOGOUS END JOINING PROTEIN KU"/>
    <property type="match status" value="1"/>
</dbReference>
<evidence type="ECO:0000259" key="5">
    <source>
        <dbReference type="SMART" id="SM00559"/>
    </source>
</evidence>
<evidence type="ECO:0000256" key="2">
    <source>
        <dbReference type="ARBA" id="ARBA00023172"/>
    </source>
</evidence>
<feature type="region of interest" description="Disordered" evidence="4">
    <location>
        <begin position="253"/>
        <end position="280"/>
    </location>
</feature>
<dbReference type="Proteomes" id="UP000196475">
    <property type="component" value="Unassembled WGS sequence"/>
</dbReference>
<dbReference type="SMART" id="SM00559">
    <property type="entry name" value="Ku78"/>
    <property type="match status" value="1"/>
</dbReference>
<keyword evidence="3" id="KW-0227">DNA damage</keyword>
<dbReference type="InterPro" id="IPR009187">
    <property type="entry name" value="Prok_Ku"/>
</dbReference>
<comment type="caution">
    <text evidence="6">The sequence shown here is derived from an EMBL/GenBank/DDBJ whole genome shotgun (WGS) entry which is preliminary data.</text>
</comment>
<gene>
    <name evidence="3" type="primary">ku</name>
    <name evidence="6" type="ORF">BAA01_02635</name>
</gene>